<sequence>MPANEDLLKRITARPDVFGGKPIVRDMRISVELILSLLSQGATTEELLDDYPGLEPDDIRACVAYAHAVIARDSLDAVSVADA</sequence>
<name>A0A6B1DWW6_9CHLR</name>
<dbReference type="PANTHER" id="PTHR34849:SF3">
    <property type="entry name" value="SSR2962 PROTEIN"/>
    <property type="match status" value="1"/>
</dbReference>
<comment type="caution">
    <text evidence="1">The sequence shown here is derived from an EMBL/GenBank/DDBJ whole genome shotgun (WGS) entry which is preliminary data.</text>
</comment>
<evidence type="ECO:0000313" key="1">
    <source>
        <dbReference type="EMBL" id="MYD91861.1"/>
    </source>
</evidence>
<dbReference type="AlphaFoldDB" id="A0A6B1DWW6"/>
<dbReference type="PANTHER" id="PTHR34849">
    <property type="entry name" value="SSL5025 PROTEIN"/>
    <property type="match status" value="1"/>
</dbReference>
<dbReference type="InterPro" id="IPR036388">
    <property type="entry name" value="WH-like_DNA-bd_sf"/>
</dbReference>
<dbReference type="InterPro" id="IPR009057">
    <property type="entry name" value="Homeodomain-like_sf"/>
</dbReference>
<gene>
    <name evidence="1" type="ORF">F4Y08_16280</name>
</gene>
<dbReference type="Gene3D" id="1.10.10.10">
    <property type="entry name" value="Winged helix-like DNA-binding domain superfamily/Winged helix DNA-binding domain"/>
    <property type="match status" value="1"/>
</dbReference>
<proteinExistence type="predicted"/>
<dbReference type="EMBL" id="VXPY01000119">
    <property type="protein sequence ID" value="MYD91861.1"/>
    <property type="molecule type" value="Genomic_DNA"/>
</dbReference>
<protein>
    <submittedName>
        <fullName evidence="1">DUF433 domain-containing protein</fullName>
    </submittedName>
</protein>
<dbReference type="Pfam" id="PF04255">
    <property type="entry name" value="DUF433"/>
    <property type="match status" value="1"/>
</dbReference>
<organism evidence="1">
    <name type="scientific">Caldilineaceae bacterium SB0662_bin_9</name>
    <dbReference type="NCBI Taxonomy" id="2605258"/>
    <lineage>
        <taxon>Bacteria</taxon>
        <taxon>Bacillati</taxon>
        <taxon>Chloroflexota</taxon>
        <taxon>Caldilineae</taxon>
        <taxon>Caldilineales</taxon>
        <taxon>Caldilineaceae</taxon>
    </lineage>
</organism>
<dbReference type="InterPro" id="IPR007367">
    <property type="entry name" value="DUF433"/>
</dbReference>
<dbReference type="SUPFAM" id="SSF46689">
    <property type="entry name" value="Homeodomain-like"/>
    <property type="match status" value="1"/>
</dbReference>
<accession>A0A6B1DWW6</accession>
<reference evidence="1" key="1">
    <citation type="submission" date="2019-09" db="EMBL/GenBank/DDBJ databases">
        <title>Characterisation of the sponge microbiome using genome-centric metagenomics.</title>
        <authorList>
            <person name="Engelberts J.P."/>
            <person name="Robbins S.J."/>
            <person name="De Goeij J.M."/>
            <person name="Aranda M."/>
            <person name="Bell S.C."/>
            <person name="Webster N.S."/>
        </authorList>
    </citation>
    <scope>NUCLEOTIDE SEQUENCE</scope>
    <source>
        <strain evidence="1">SB0662_bin_9</strain>
    </source>
</reference>